<dbReference type="EMBL" id="CP003058">
    <property type="protein sequence ID" value="AEQ21631.1"/>
    <property type="molecule type" value="Genomic_DNA"/>
</dbReference>
<name>G4Q8K2_ACIIR</name>
<feature type="transmembrane region" description="Helical" evidence="6">
    <location>
        <begin position="211"/>
        <end position="228"/>
    </location>
</feature>
<evidence type="ECO:0000259" key="7">
    <source>
        <dbReference type="Pfam" id="PF09335"/>
    </source>
</evidence>
<dbReference type="InParanoid" id="G4Q8K2"/>
<dbReference type="FunCoup" id="G4Q8K2">
    <property type="interactions" value="27"/>
</dbReference>
<accession>G4Q8K2</accession>
<keyword evidence="5 6" id="KW-0472">Membrane</keyword>
<dbReference type="PATRIC" id="fig|568816.4.peg.379"/>
<keyword evidence="4 6" id="KW-1133">Transmembrane helix</keyword>
<evidence type="ECO:0000256" key="5">
    <source>
        <dbReference type="ARBA" id="ARBA00023136"/>
    </source>
</evidence>
<comment type="similarity">
    <text evidence="6">Belongs to the TVP38/TMEM64 family.</text>
</comment>
<dbReference type="KEGG" id="ain:Acin_0388"/>
<keyword evidence="2 6" id="KW-1003">Cell membrane</keyword>
<feature type="domain" description="VTT" evidence="7">
    <location>
        <begin position="81"/>
        <end position="199"/>
    </location>
</feature>
<proteinExistence type="inferred from homology"/>
<dbReference type="InterPro" id="IPR032816">
    <property type="entry name" value="VTT_dom"/>
</dbReference>
<evidence type="ECO:0000256" key="6">
    <source>
        <dbReference type="RuleBase" id="RU366058"/>
    </source>
</evidence>
<evidence type="ECO:0000256" key="2">
    <source>
        <dbReference type="ARBA" id="ARBA00022475"/>
    </source>
</evidence>
<reference evidence="8 9" key="1">
    <citation type="journal article" date="2011" name="J. Bacteriol.">
        <title>Complete genome sequence of Acidaminococcus intestini RYC-MR95, a Gram-negative bacterium from the phylum Firmicutes.</title>
        <authorList>
            <person name="D'Auria G."/>
            <person name="Galan J.C."/>
            <person name="Rodriguez-Alcayna M."/>
            <person name="Moya A."/>
            <person name="Baquero F."/>
            <person name="Latorre A."/>
        </authorList>
    </citation>
    <scope>NUCLEOTIDE SEQUENCE [LARGE SCALE GENOMIC DNA]</scope>
    <source>
        <strain evidence="8 9">RyC-MR95</strain>
    </source>
</reference>
<keyword evidence="9" id="KW-1185">Reference proteome</keyword>
<dbReference type="Pfam" id="PF09335">
    <property type="entry name" value="VTT_dom"/>
    <property type="match status" value="1"/>
</dbReference>
<feature type="transmembrane region" description="Helical" evidence="6">
    <location>
        <begin position="98"/>
        <end position="122"/>
    </location>
</feature>
<dbReference type="GO" id="GO:0005886">
    <property type="term" value="C:plasma membrane"/>
    <property type="evidence" value="ECO:0007669"/>
    <property type="project" value="UniProtKB-SubCell"/>
</dbReference>
<evidence type="ECO:0000256" key="3">
    <source>
        <dbReference type="ARBA" id="ARBA00022692"/>
    </source>
</evidence>
<dbReference type="AlphaFoldDB" id="G4Q8K2"/>
<dbReference type="PANTHER" id="PTHR12677">
    <property type="entry name" value="GOLGI APPARATUS MEMBRANE PROTEIN TVP38-RELATED"/>
    <property type="match status" value="1"/>
</dbReference>
<dbReference type="eggNOG" id="COG0398">
    <property type="taxonomic scope" value="Bacteria"/>
</dbReference>
<feature type="transmembrane region" description="Helical" evidence="6">
    <location>
        <begin position="62"/>
        <end position="86"/>
    </location>
</feature>
<evidence type="ECO:0000256" key="1">
    <source>
        <dbReference type="ARBA" id="ARBA00004651"/>
    </source>
</evidence>
<sequence>MDEMNKKINWKSGSFKCITFLLLIGCLLAIHVFAPGVTENLCHLARGGNLKETTDYLRSFGPWAIVVSFFLDVLINALGFLPSIFLSTANGVIFGLPLGITVSWLAETVGVVLNFFVLRYFLRDEAEKLITKSNNLKRLDEMSSKGGLTAMALARTLPYFPSGILTALGAVSRMSARDYIIANLIGKFPSTALEVVVGHDVVNFRAHMDRLAVLTTLVIIVYGGLLYHRKRKEKKSS</sequence>
<protein>
    <recommendedName>
        <fullName evidence="6">TVP38/TMEM64 family membrane protein</fullName>
    </recommendedName>
</protein>
<evidence type="ECO:0000313" key="9">
    <source>
        <dbReference type="Proteomes" id="UP000007093"/>
    </source>
</evidence>
<organism evidence="8 9">
    <name type="scientific">Acidaminococcus intestini (strain RyC-MR95)</name>
    <dbReference type="NCBI Taxonomy" id="568816"/>
    <lineage>
        <taxon>Bacteria</taxon>
        <taxon>Bacillati</taxon>
        <taxon>Bacillota</taxon>
        <taxon>Negativicutes</taxon>
        <taxon>Acidaminococcales</taxon>
        <taxon>Acidaminococcaceae</taxon>
        <taxon>Acidaminococcus</taxon>
    </lineage>
</organism>
<gene>
    <name evidence="8" type="ordered locus">Acin_0388</name>
</gene>
<dbReference type="Proteomes" id="UP000007093">
    <property type="component" value="Chromosome"/>
</dbReference>
<dbReference type="InterPro" id="IPR015414">
    <property type="entry name" value="TMEM64"/>
</dbReference>
<comment type="caution">
    <text evidence="6">Lacks conserved residue(s) required for the propagation of feature annotation.</text>
</comment>
<evidence type="ECO:0000313" key="8">
    <source>
        <dbReference type="EMBL" id="AEQ21631.1"/>
    </source>
</evidence>
<keyword evidence="3 6" id="KW-0812">Transmembrane</keyword>
<evidence type="ECO:0000256" key="4">
    <source>
        <dbReference type="ARBA" id="ARBA00022989"/>
    </source>
</evidence>
<dbReference type="HOGENOM" id="CLU_038944_8_3_9"/>
<dbReference type="PANTHER" id="PTHR12677:SF59">
    <property type="entry name" value="GOLGI APPARATUS MEMBRANE PROTEIN TVP38-RELATED"/>
    <property type="match status" value="1"/>
</dbReference>
<comment type="subcellular location">
    <subcellularLocation>
        <location evidence="1 6">Cell membrane</location>
        <topology evidence="1 6">Multi-pass membrane protein</topology>
    </subcellularLocation>
</comment>
<dbReference type="STRING" id="568816.Acin_0388"/>